<feature type="region of interest" description="Disordered" evidence="4">
    <location>
        <begin position="95"/>
        <end position="132"/>
    </location>
</feature>
<dbReference type="InterPro" id="IPR036864">
    <property type="entry name" value="Zn2-C6_fun-type_DNA-bd_sf"/>
</dbReference>
<reference evidence="6" key="1">
    <citation type="journal article" date="2021" name="Nat. Commun.">
        <title>Genetic determinants of endophytism in the Arabidopsis root mycobiome.</title>
        <authorList>
            <person name="Mesny F."/>
            <person name="Miyauchi S."/>
            <person name="Thiergart T."/>
            <person name="Pickel B."/>
            <person name="Atanasova L."/>
            <person name="Karlsson M."/>
            <person name="Huettel B."/>
            <person name="Barry K.W."/>
            <person name="Haridas S."/>
            <person name="Chen C."/>
            <person name="Bauer D."/>
            <person name="Andreopoulos W."/>
            <person name="Pangilinan J."/>
            <person name="LaButti K."/>
            <person name="Riley R."/>
            <person name="Lipzen A."/>
            <person name="Clum A."/>
            <person name="Drula E."/>
            <person name="Henrissat B."/>
            <person name="Kohler A."/>
            <person name="Grigoriev I.V."/>
            <person name="Martin F.M."/>
            <person name="Hacquard S."/>
        </authorList>
    </citation>
    <scope>NUCLEOTIDE SEQUENCE</scope>
    <source>
        <strain evidence="6">MPI-CAGE-CH-0235</strain>
    </source>
</reference>
<dbReference type="CDD" id="cd12148">
    <property type="entry name" value="fungal_TF_MHR"/>
    <property type="match status" value="1"/>
</dbReference>
<evidence type="ECO:0000259" key="5">
    <source>
        <dbReference type="PROSITE" id="PS50048"/>
    </source>
</evidence>
<feature type="region of interest" description="Disordered" evidence="4">
    <location>
        <begin position="654"/>
        <end position="686"/>
    </location>
</feature>
<dbReference type="Pfam" id="PF00172">
    <property type="entry name" value="Zn_clus"/>
    <property type="match status" value="1"/>
</dbReference>
<dbReference type="Pfam" id="PF04082">
    <property type="entry name" value="Fungal_trans"/>
    <property type="match status" value="1"/>
</dbReference>
<dbReference type="SMART" id="SM00906">
    <property type="entry name" value="Fungal_trans"/>
    <property type="match status" value="1"/>
</dbReference>
<dbReference type="PROSITE" id="PS50048">
    <property type="entry name" value="ZN2_CY6_FUNGAL_2"/>
    <property type="match status" value="1"/>
</dbReference>
<dbReference type="InterPro" id="IPR001138">
    <property type="entry name" value="Zn2Cys6_DnaBD"/>
</dbReference>
<dbReference type="SUPFAM" id="SSF57701">
    <property type="entry name" value="Zn2/Cys6 DNA-binding domain"/>
    <property type="match status" value="1"/>
</dbReference>
<sequence length="725" mass="81515">MSPAKSPNSAVGSESSPGQLSHELEAFSCLACRQRKVKCDRQTPCSNCIKAQKECSFVPPVRGKRKRTKPPREGLHAKLRRYEHLLESCGVRLEGSENDDDAVSTPETTYETHHNATKTTAGTGNNAEPYRLGGSKPVLISRGGDSRYMESSLWSDLSREFKRPDIDELNPSAEAIMDSYEEENDDILLGPYNTRESRYRGPDTSSKDIGSLCLSEHVLEKLCATFSNAIDPLTKVLHLPTFRVSLRQVQQNPRGASRSMQALVLSFYLATISVMEEDQCLGILGSSKEPLLSRYRHAARVALTNAGLLSTTSLVVLQAYVLFLVGARNIHRADTLFIYSGVAIRLARKMGLHRDGSALGLSPFESEIRRRLWWTLVINDYKLSDTLGVRPSMDLARSDVRMPLNVEEDDLHPDMANEPQERSGITAATLARLRCEIFSFLRNASTSSGDFRLEFIASADLSMAAKNKYINELEDLIEKKYIRYCDPSNPLHVMTSVMGRSAICKLRLHAYAPRRSADARINASQSEREMVSASASKLLELSMMVFNTESLRPYKWQVNKGHIWTMILFVLIEVCHQKTGPQVDRAWGLIWDALDHSRPIFDDSGGVLFQTLRKWIVEVWDRHTVALREAGSYEPPEPEQIRLMRRFLANSARPQSARESRPQAPVSQTDICHGRSQDGEDMNSMDADSFGALGSYDFSDLLSFETNMDEWMQWDNLVAEERGFA</sequence>
<dbReference type="PANTHER" id="PTHR31001">
    <property type="entry name" value="UNCHARACTERIZED TRANSCRIPTIONAL REGULATORY PROTEIN"/>
    <property type="match status" value="1"/>
</dbReference>
<protein>
    <submittedName>
        <fullName evidence="6">C6 transcription factor</fullName>
    </submittedName>
</protein>
<keyword evidence="3" id="KW-0539">Nucleus</keyword>
<evidence type="ECO:0000256" key="2">
    <source>
        <dbReference type="ARBA" id="ARBA00022723"/>
    </source>
</evidence>
<evidence type="ECO:0000256" key="4">
    <source>
        <dbReference type="SAM" id="MobiDB-lite"/>
    </source>
</evidence>
<evidence type="ECO:0000256" key="1">
    <source>
        <dbReference type="ARBA" id="ARBA00004123"/>
    </source>
</evidence>
<comment type="caution">
    <text evidence="6">The sequence shown here is derived from an EMBL/GenBank/DDBJ whole genome shotgun (WGS) entry which is preliminary data.</text>
</comment>
<dbReference type="OrthoDB" id="435881at2759"/>
<feature type="compositionally biased region" description="Low complexity" evidence="4">
    <location>
        <begin position="117"/>
        <end position="127"/>
    </location>
</feature>
<proteinExistence type="predicted"/>
<evidence type="ECO:0000313" key="7">
    <source>
        <dbReference type="Proteomes" id="UP000813444"/>
    </source>
</evidence>
<dbReference type="InterPro" id="IPR007219">
    <property type="entry name" value="XnlR_reg_dom"/>
</dbReference>
<dbReference type="Gene3D" id="4.10.240.10">
    <property type="entry name" value="Zn(2)-C6 fungal-type DNA-binding domain"/>
    <property type="match status" value="1"/>
</dbReference>
<name>A0A8K0SZ11_9HYPO</name>
<feature type="domain" description="Zn(2)-C6 fungal-type" evidence="5">
    <location>
        <begin position="28"/>
        <end position="57"/>
    </location>
</feature>
<dbReference type="GO" id="GO:0008270">
    <property type="term" value="F:zinc ion binding"/>
    <property type="evidence" value="ECO:0007669"/>
    <property type="project" value="InterPro"/>
</dbReference>
<dbReference type="SMART" id="SM00066">
    <property type="entry name" value="GAL4"/>
    <property type="match status" value="1"/>
</dbReference>
<dbReference type="InterPro" id="IPR050613">
    <property type="entry name" value="Sec_Metabolite_Reg"/>
</dbReference>
<dbReference type="AlphaFoldDB" id="A0A8K0SZ11"/>
<dbReference type="CDD" id="cd00067">
    <property type="entry name" value="GAL4"/>
    <property type="match status" value="1"/>
</dbReference>
<dbReference type="PROSITE" id="PS00463">
    <property type="entry name" value="ZN2_CY6_FUNGAL_1"/>
    <property type="match status" value="1"/>
</dbReference>
<dbReference type="Proteomes" id="UP000813444">
    <property type="component" value="Unassembled WGS sequence"/>
</dbReference>
<organism evidence="6 7">
    <name type="scientific">Stachybotrys elegans</name>
    <dbReference type="NCBI Taxonomy" id="80388"/>
    <lineage>
        <taxon>Eukaryota</taxon>
        <taxon>Fungi</taxon>
        <taxon>Dikarya</taxon>
        <taxon>Ascomycota</taxon>
        <taxon>Pezizomycotina</taxon>
        <taxon>Sordariomycetes</taxon>
        <taxon>Hypocreomycetidae</taxon>
        <taxon>Hypocreales</taxon>
        <taxon>Stachybotryaceae</taxon>
        <taxon>Stachybotrys</taxon>
    </lineage>
</organism>
<dbReference type="GO" id="GO:0000981">
    <property type="term" value="F:DNA-binding transcription factor activity, RNA polymerase II-specific"/>
    <property type="evidence" value="ECO:0007669"/>
    <property type="project" value="InterPro"/>
</dbReference>
<dbReference type="GO" id="GO:0006351">
    <property type="term" value="P:DNA-templated transcription"/>
    <property type="evidence" value="ECO:0007669"/>
    <property type="project" value="InterPro"/>
</dbReference>
<keyword evidence="2" id="KW-0479">Metal-binding</keyword>
<evidence type="ECO:0000313" key="6">
    <source>
        <dbReference type="EMBL" id="KAH7324524.1"/>
    </source>
</evidence>
<evidence type="ECO:0000256" key="3">
    <source>
        <dbReference type="ARBA" id="ARBA00023242"/>
    </source>
</evidence>
<dbReference type="GO" id="GO:0005634">
    <property type="term" value="C:nucleus"/>
    <property type="evidence" value="ECO:0007669"/>
    <property type="project" value="UniProtKB-SubCell"/>
</dbReference>
<dbReference type="EMBL" id="JAGPNK010000003">
    <property type="protein sequence ID" value="KAH7324524.1"/>
    <property type="molecule type" value="Genomic_DNA"/>
</dbReference>
<dbReference type="GO" id="GO:0003677">
    <property type="term" value="F:DNA binding"/>
    <property type="evidence" value="ECO:0007669"/>
    <property type="project" value="InterPro"/>
</dbReference>
<dbReference type="PANTHER" id="PTHR31001:SF85">
    <property type="entry name" value="ZN(II)2CYS6 TRANSCRIPTION FACTOR (EUROFUNG)"/>
    <property type="match status" value="1"/>
</dbReference>
<accession>A0A8K0SZ11</accession>
<keyword evidence="7" id="KW-1185">Reference proteome</keyword>
<gene>
    <name evidence="6" type="ORF">B0I35DRAFT_349527</name>
</gene>
<comment type="subcellular location">
    <subcellularLocation>
        <location evidence="1">Nucleus</location>
    </subcellularLocation>
</comment>